<comment type="caution">
    <text evidence="20">The sequence shown here is derived from an EMBL/GenBank/DDBJ whole genome shotgun (WGS) entry which is preliminary data.</text>
</comment>
<dbReference type="GO" id="GO:0016024">
    <property type="term" value="P:CDP-diacylglycerol biosynthetic process"/>
    <property type="evidence" value="ECO:0007669"/>
    <property type="project" value="UniProtKB-UniPathway"/>
</dbReference>
<evidence type="ECO:0000256" key="1">
    <source>
        <dbReference type="ARBA" id="ARBA00001698"/>
    </source>
</evidence>
<keyword evidence="15 19" id="KW-0472">Membrane</keyword>
<dbReference type="PANTHER" id="PTHR46382:SF1">
    <property type="entry name" value="PHOSPHATIDATE CYTIDYLYLTRANSFERASE"/>
    <property type="match status" value="1"/>
</dbReference>
<reference evidence="21" key="1">
    <citation type="submission" date="2017-08" db="EMBL/GenBank/DDBJ databases">
        <title>A dynamic microbial community with high functional redundancy inhabits the cold, oxic subseafloor aquifer.</title>
        <authorList>
            <person name="Tully B.J."/>
            <person name="Wheat C.G."/>
            <person name="Glazer B.T."/>
            <person name="Huber J.A."/>
        </authorList>
    </citation>
    <scope>NUCLEOTIDE SEQUENCE [LARGE SCALE GENOMIC DNA]</scope>
</reference>
<feature type="transmembrane region" description="Helical" evidence="19">
    <location>
        <begin position="78"/>
        <end position="97"/>
    </location>
</feature>
<sequence length="313" mass="33692">MISPSVNVAMVVMMIRNIRVTKVLKQRVITAVLLLVALIAATTQLSAFYFSLFVAAVILVAAWEWAGLVSPDKEIAKLPYLGSIAAMLVGSFFLLGISPEVQNIDGFRASLVLMLGLLFWLISLFFLAGYPENSNLWNDESKIALMGVLVLIPAFVGIVVLKYLLPSGYLVLALVILVAAVDVGAYFVGVNFGSRKLAAKLSPKKSWEGVWGGTVVCLLVAALFVWLMHNNLQSLSSIQITALLTLSVGVTFFSVVGDLIESMLKRNCDVKDSGTMLPGHGGVLDRVDGLVAATPLFVLTMMLVLDSEIQVSL</sequence>
<comment type="similarity">
    <text evidence="5 18">Belongs to the CDS family.</text>
</comment>
<dbReference type="PANTHER" id="PTHR46382">
    <property type="entry name" value="PHOSPHATIDATE CYTIDYLYLTRANSFERASE"/>
    <property type="match status" value="1"/>
</dbReference>
<comment type="pathway">
    <text evidence="4">Lipid metabolism.</text>
</comment>
<accession>A0A2A4XBU5</accession>
<dbReference type="EC" id="2.7.7.41" evidence="6 18"/>
<proteinExistence type="inferred from homology"/>
<dbReference type="AlphaFoldDB" id="A0A2A4XBU5"/>
<evidence type="ECO:0000256" key="18">
    <source>
        <dbReference type="RuleBase" id="RU003938"/>
    </source>
</evidence>
<evidence type="ECO:0000256" key="11">
    <source>
        <dbReference type="ARBA" id="ARBA00022692"/>
    </source>
</evidence>
<keyword evidence="12 18" id="KW-0548">Nucleotidyltransferase</keyword>
<evidence type="ECO:0000256" key="19">
    <source>
        <dbReference type="SAM" id="Phobius"/>
    </source>
</evidence>
<dbReference type="Pfam" id="PF01148">
    <property type="entry name" value="CTP_transf_1"/>
    <property type="match status" value="1"/>
</dbReference>
<dbReference type="UniPathway" id="UPA00557">
    <property type="reaction ID" value="UER00614"/>
</dbReference>
<evidence type="ECO:0000256" key="14">
    <source>
        <dbReference type="ARBA" id="ARBA00023098"/>
    </source>
</evidence>
<dbReference type="InterPro" id="IPR000374">
    <property type="entry name" value="PC_trans"/>
</dbReference>
<keyword evidence="16" id="KW-0594">Phospholipid biosynthesis</keyword>
<dbReference type="GO" id="GO:0005886">
    <property type="term" value="C:plasma membrane"/>
    <property type="evidence" value="ECO:0007669"/>
    <property type="project" value="UniProtKB-SubCell"/>
</dbReference>
<keyword evidence="14" id="KW-0443">Lipid metabolism</keyword>
<feature type="transmembrane region" description="Helical" evidence="19">
    <location>
        <begin position="169"/>
        <end position="188"/>
    </location>
</feature>
<evidence type="ECO:0000256" key="13">
    <source>
        <dbReference type="ARBA" id="ARBA00022989"/>
    </source>
</evidence>
<keyword evidence="13 19" id="KW-1133">Transmembrane helix</keyword>
<dbReference type="Proteomes" id="UP000218767">
    <property type="component" value="Unassembled WGS sequence"/>
</dbReference>
<organism evidence="20 21">
    <name type="scientific">SAR86 cluster bacterium</name>
    <dbReference type="NCBI Taxonomy" id="2030880"/>
    <lineage>
        <taxon>Bacteria</taxon>
        <taxon>Pseudomonadati</taxon>
        <taxon>Pseudomonadota</taxon>
        <taxon>Gammaproteobacteria</taxon>
        <taxon>SAR86 cluster</taxon>
    </lineage>
</organism>
<evidence type="ECO:0000256" key="5">
    <source>
        <dbReference type="ARBA" id="ARBA00010185"/>
    </source>
</evidence>
<evidence type="ECO:0000256" key="4">
    <source>
        <dbReference type="ARBA" id="ARBA00005189"/>
    </source>
</evidence>
<keyword evidence="8" id="KW-1003">Cell membrane</keyword>
<evidence type="ECO:0000256" key="3">
    <source>
        <dbReference type="ARBA" id="ARBA00005119"/>
    </source>
</evidence>
<keyword evidence="17" id="KW-1208">Phospholipid metabolism</keyword>
<protein>
    <recommendedName>
        <fullName evidence="7 18">Phosphatidate cytidylyltransferase</fullName>
        <ecNumber evidence="6 18">2.7.7.41</ecNumber>
    </recommendedName>
</protein>
<keyword evidence="11 18" id="KW-0812">Transmembrane</keyword>
<feature type="transmembrane region" description="Helical" evidence="19">
    <location>
        <begin position="47"/>
        <end position="66"/>
    </location>
</feature>
<evidence type="ECO:0000313" key="20">
    <source>
        <dbReference type="EMBL" id="PCI80108.1"/>
    </source>
</evidence>
<comment type="subcellular location">
    <subcellularLocation>
        <location evidence="2">Cell membrane</location>
        <topology evidence="2">Multi-pass membrane protein</topology>
    </subcellularLocation>
</comment>
<dbReference type="EMBL" id="NVUL01000012">
    <property type="protein sequence ID" value="PCI80108.1"/>
    <property type="molecule type" value="Genomic_DNA"/>
</dbReference>
<dbReference type="PROSITE" id="PS01315">
    <property type="entry name" value="CDS"/>
    <property type="match status" value="1"/>
</dbReference>
<evidence type="ECO:0000256" key="8">
    <source>
        <dbReference type="ARBA" id="ARBA00022475"/>
    </source>
</evidence>
<evidence type="ECO:0000256" key="2">
    <source>
        <dbReference type="ARBA" id="ARBA00004651"/>
    </source>
</evidence>
<dbReference type="GO" id="GO:0004605">
    <property type="term" value="F:phosphatidate cytidylyltransferase activity"/>
    <property type="evidence" value="ECO:0007669"/>
    <property type="project" value="UniProtKB-EC"/>
</dbReference>
<feature type="transmembrane region" description="Helical" evidence="19">
    <location>
        <begin position="143"/>
        <end position="163"/>
    </location>
</feature>
<comment type="catalytic activity">
    <reaction evidence="1 18">
        <text>a 1,2-diacyl-sn-glycero-3-phosphate + CTP + H(+) = a CDP-1,2-diacyl-sn-glycerol + diphosphate</text>
        <dbReference type="Rhea" id="RHEA:16229"/>
        <dbReference type="ChEBI" id="CHEBI:15378"/>
        <dbReference type="ChEBI" id="CHEBI:33019"/>
        <dbReference type="ChEBI" id="CHEBI:37563"/>
        <dbReference type="ChEBI" id="CHEBI:58332"/>
        <dbReference type="ChEBI" id="CHEBI:58608"/>
        <dbReference type="EC" id="2.7.7.41"/>
    </reaction>
</comment>
<keyword evidence="9" id="KW-0444">Lipid biosynthesis</keyword>
<evidence type="ECO:0000313" key="21">
    <source>
        <dbReference type="Proteomes" id="UP000218767"/>
    </source>
</evidence>
<keyword evidence="10 18" id="KW-0808">Transferase</keyword>
<evidence type="ECO:0000256" key="15">
    <source>
        <dbReference type="ARBA" id="ARBA00023136"/>
    </source>
</evidence>
<evidence type="ECO:0000256" key="10">
    <source>
        <dbReference type="ARBA" id="ARBA00022679"/>
    </source>
</evidence>
<gene>
    <name evidence="20" type="ORF">COB20_03710</name>
</gene>
<evidence type="ECO:0000256" key="9">
    <source>
        <dbReference type="ARBA" id="ARBA00022516"/>
    </source>
</evidence>
<feature type="transmembrane region" description="Helical" evidence="19">
    <location>
        <begin position="109"/>
        <end position="131"/>
    </location>
</feature>
<name>A0A2A4XBU5_9GAMM</name>
<evidence type="ECO:0000256" key="7">
    <source>
        <dbReference type="ARBA" id="ARBA00019373"/>
    </source>
</evidence>
<evidence type="ECO:0000256" key="6">
    <source>
        <dbReference type="ARBA" id="ARBA00012487"/>
    </source>
</evidence>
<feature type="transmembrane region" description="Helical" evidence="19">
    <location>
        <begin position="23"/>
        <end position="41"/>
    </location>
</feature>
<feature type="transmembrane region" description="Helical" evidence="19">
    <location>
        <begin position="235"/>
        <end position="256"/>
    </location>
</feature>
<evidence type="ECO:0000256" key="16">
    <source>
        <dbReference type="ARBA" id="ARBA00023209"/>
    </source>
</evidence>
<evidence type="ECO:0000256" key="17">
    <source>
        <dbReference type="ARBA" id="ARBA00023264"/>
    </source>
</evidence>
<comment type="pathway">
    <text evidence="3 18">Phospholipid metabolism; CDP-diacylglycerol biosynthesis; CDP-diacylglycerol from sn-glycerol 3-phosphate: step 3/3.</text>
</comment>
<evidence type="ECO:0000256" key="12">
    <source>
        <dbReference type="ARBA" id="ARBA00022695"/>
    </source>
</evidence>
<feature type="transmembrane region" description="Helical" evidence="19">
    <location>
        <begin position="209"/>
        <end position="229"/>
    </location>
</feature>